<name>A0A8K0TUB5_9PEZI</name>
<accession>A0A8K0TUB5</accession>
<keyword evidence="2" id="KW-1185">Reference proteome</keyword>
<protein>
    <recommendedName>
        <fullName evidence="3">SnoaL-like domain-containing protein</fullName>
    </recommendedName>
</protein>
<evidence type="ECO:0008006" key="3">
    <source>
        <dbReference type="Google" id="ProtNLM"/>
    </source>
</evidence>
<dbReference type="Proteomes" id="UP000813385">
    <property type="component" value="Unassembled WGS sequence"/>
</dbReference>
<dbReference type="EMBL" id="JAGPXD010000001">
    <property type="protein sequence ID" value="KAH7376904.1"/>
    <property type="molecule type" value="Genomic_DNA"/>
</dbReference>
<reference evidence="1" key="1">
    <citation type="journal article" date="2021" name="Nat. Commun.">
        <title>Genetic determinants of endophytism in the Arabidopsis root mycobiome.</title>
        <authorList>
            <person name="Mesny F."/>
            <person name="Miyauchi S."/>
            <person name="Thiergart T."/>
            <person name="Pickel B."/>
            <person name="Atanasova L."/>
            <person name="Karlsson M."/>
            <person name="Huettel B."/>
            <person name="Barry K.W."/>
            <person name="Haridas S."/>
            <person name="Chen C."/>
            <person name="Bauer D."/>
            <person name="Andreopoulos W."/>
            <person name="Pangilinan J."/>
            <person name="LaButti K."/>
            <person name="Riley R."/>
            <person name="Lipzen A."/>
            <person name="Clum A."/>
            <person name="Drula E."/>
            <person name="Henrissat B."/>
            <person name="Kohler A."/>
            <person name="Grigoriev I.V."/>
            <person name="Martin F.M."/>
            <person name="Hacquard S."/>
        </authorList>
    </citation>
    <scope>NUCLEOTIDE SEQUENCE</scope>
    <source>
        <strain evidence="1">MPI-CAGE-AT-0016</strain>
    </source>
</reference>
<sequence>MAKPLKLPFGTKSLRSTADIEDYLDNLSNDRPLQFTPYYSPNATFKWSGNPDRTTTEFVTWVEQVHTVVDEKLMLQKAIFNAEGTKIAAVINIQFRGKENVRIDNFGERFGPVWPGHGPLVRAYVWYNLDKDGHILEAVEDIIPIQIATLPENAIPSSL</sequence>
<proteinExistence type="predicted"/>
<dbReference type="AlphaFoldDB" id="A0A8K0TUB5"/>
<gene>
    <name evidence="1" type="ORF">B0T11DRAFT_273095</name>
</gene>
<evidence type="ECO:0000313" key="1">
    <source>
        <dbReference type="EMBL" id="KAH7376904.1"/>
    </source>
</evidence>
<organism evidence="1 2">
    <name type="scientific">Plectosphaerella cucumerina</name>
    <dbReference type="NCBI Taxonomy" id="40658"/>
    <lineage>
        <taxon>Eukaryota</taxon>
        <taxon>Fungi</taxon>
        <taxon>Dikarya</taxon>
        <taxon>Ascomycota</taxon>
        <taxon>Pezizomycotina</taxon>
        <taxon>Sordariomycetes</taxon>
        <taxon>Hypocreomycetidae</taxon>
        <taxon>Glomerellales</taxon>
        <taxon>Plectosphaerellaceae</taxon>
        <taxon>Plectosphaerella</taxon>
    </lineage>
</organism>
<evidence type="ECO:0000313" key="2">
    <source>
        <dbReference type="Proteomes" id="UP000813385"/>
    </source>
</evidence>
<comment type="caution">
    <text evidence="1">The sequence shown here is derived from an EMBL/GenBank/DDBJ whole genome shotgun (WGS) entry which is preliminary data.</text>
</comment>
<dbReference type="OrthoDB" id="4270785at2759"/>